<reference evidence="8 9" key="1">
    <citation type="journal article" date="2012" name="J. Bacteriol.">
        <title>Genome sequence of the soybean symbiont Sinorhizobium fredii HH103.</title>
        <authorList>
            <person name="Weidner S."/>
            <person name="Becker A."/>
            <person name="Bonilla I."/>
            <person name="Jaenicke S."/>
            <person name="Lloret J."/>
            <person name="Margaret I."/>
            <person name="Puhler A."/>
            <person name="Ruiz-Sainz J.E."/>
            <person name="Schneiker-Bekel S."/>
            <person name="Szczepanowski R."/>
            <person name="Vinardell J.M."/>
            <person name="Zehner S."/>
            <person name="Gottfert M."/>
        </authorList>
    </citation>
    <scope>NUCLEOTIDE SEQUENCE [LARGE SCALE GENOMIC DNA]</scope>
    <source>
        <strain evidence="8 9">HH103</strain>
    </source>
</reference>
<comment type="catalytic activity">
    <reaction evidence="5">
        <text>a quinone + NADH + 5 H(+)(in) = a quinol + NAD(+) + 4 H(+)(out)</text>
        <dbReference type="Rhea" id="RHEA:57888"/>
        <dbReference type="ChEBI" id="CHEBI:15378"/>
        <dbReference type="ChEBI" id="CHEBI:24646"/>
        <dbReference type="ChEBI" id="CHEBI:57540"/>
        <dbReference type="ChEBI" id="CHEBI:57945"/>
        <dbReference type="ChEBI" id="CHEBI:132124"/>
    </reaction>
</comment>
<dbReference type="GO" id="GO:0048038">
    <property type="term" value="F:quinone binding"/>
    <property type="evidence" value="ECO:0007669"/>
    <property type="project" value="UniProtKB-KW"/>
</dbReference>
<keyword evidence="5" id="KW-1003">Cell membrane</keyword>
<dbReference type="InterPro" id="IPR022885">
    <property type="entry name" value="NDH1_su_D/H"/>
</dbReference>
<comment type="subcellular location">
    <subcellularLocation>
        <location evidence="5">Cell inner membrane</location>
        <topology evidence="5">Peripheral membrane protein</topology>
        <orientation evidence="5">Cytoplasmic side</orientation>
    </subcellularLocation>
    <subcellularLocation>
        <location evidence="1">Cell membrane</location>
        <topology evidence="1">Peripheral membrane protein</topology>
    </subcellularLocation>
</comment>
<keyword evidence="4 5" id="KW-0830">Ubiquinone</keyword>
<dbReference type="eggNOG" id="COG0649">
    <property type="taxonomic scope" value="Bacteria"/>
</dbReference>
<dbReference type="SUPFAM" id="SSF56762">
    <property type="entry name" value="HydB/Nqo4-like"/>
    <property type="match status" value="1"/>
</dbReference>
<evidence type="ECO:0000256" key="1">
    <source>
        <dbReference type="ARBA" id="ARBA00004202"/>
    </source>
</evidence>
<dbReference type="InterPro" id="IPR001135">
    <property type="entry name" value="NADH_Q_OxRdtase_suD"/>
</dbReference>
<dbReference type="GO" id="GO:0050136">
    <property type="term" value="F:NADH dehydrogenase (quinone) (non-electrogenic) activity"/>
    <property type="evidence" value="ECO:0007669"/>
    <property type="project" value="UniProtKB-UniRule"/>
</dbReference>
<dbReference type="PATRIC" id="fig|380.5.peg.2233"/>
<dbReference type="Gene3D" id="1.10.645.10">
    <property type="entry name" value="Cytochrome-c3 Hydrogenase, chain B"/>
    <property type="match status" value="1"/>
</dbReference>
<comment type="subunit">
    <text evidence="5">NDH-1 is composed of 14 different subunits. Subunits NuoB, C, D, E, F, and G constitute the peripheral sector of the complex.</text>
</comment>
<dbReference type="KEGG" id="sfh:SFHH103_02103"/>
<dbReference type="PANTHER" id="PTHR11993:SF10">
    <property type="entry name" value="NADH DEHYDROGENASE [UBIQUINONE] IRON-SULFUR PROTEIN 2, MITOCHONDRIAL"/>
    <property type="match status" value="1"/>
</dbReference>
<evidence type="ECO:0000259" key="7">
    <source>
        <dbReference type="Pfam" id="PF00346"/>
    </source>
</evidence>
<feature type="region of interest" description="Disordered" evidence="6">
    <location>
        <begin position="1"/>
        <end position="74"/>
    </location>
</feature>
<dbReference type="EC" id="7.1.1.-" evidence="5"/>
<comment type="similarity">
    <text evidence="5">Belongs to the complex I 49 kDa subunit family.</text>
</comment>
<keyword evidence="3 5" id="KW-0874">Quinone</keyword>
<dbReference type="GO" id="GO:0005886">
    <property type="term" value="C:plasma membrane"/>
    <property type="evidence" value="ECO:0007669"/>
    <property type="project" value="UniProtKB-SubCell"/>
</dbReference>
<evidence type="ECO:0000256" key="5">
    <source>
        <dbReference type="HAMAP-Rule" id="MF_01358"/>
    </source>
</evidence>
<evidence type="ECO:0000256" key="6">
    <source>
        <dbReference type="SAM" id="MobiDB-lite"/>
    </source>
</evidence>
<dbReference type="InterPro" id="IPR029014">
    <property type="entry name" value="NiFe-Hase_large"/>
</dbReference>
<name>G9A8L8_SINF1</name>
<evidence type="ECO:0000256" key="4">
    <source>
        <dbReference type="ARBA" id="ARBA00023075"/>
    </source>
</evidence>
<evidence type="ECO:0000313" key="9">
    <source>
        <dbReference type="Proteomes" id="UP000007735"/>
    </source>
</evidence>
<evidence type="ECO:0000256" key="2">
    <source>
        <dbReference type="ARBA" id="ARBA00022448"/>
    </source>
</evidence>
<comment type="function">
    <text evidence="5">NDH-1 shuttles electrons from NADH, via FMN and iron-sulfur (Fe-S) centers, to quinones in the respiratory chain. The immediate electron acceptor for the enzyme in this species is believed to be ubiquinone. Couples the redox reaction to proton translocation (for every two electrons transferred, four hydrogen ions are translocated across the cytoplasmic membrane), and thus conserves the redox energy in a proton gradient.</text>
</comment>
<organism evidence="8 9">
    <name type="scientific">Sinorhizobium fredii (strain HH103)</name>
    <dbReference type="NCBI Taxonomy" id="1117943"/>
    <lineage>
        <taxon>Bacteria</taxon>
        <taxon>Pseudomonadati</taxon>
        <taxon>Pseudomonadota</taxon>
        <taxon>Alphaproteobacteria</taxon>
        <taxon>Hyphomicrobiales</taxon>
        <taxon>Rhizobiaceae</taxon>
        <taxon>Sinorhizobium/Ensifer group</taxon>
        <taxon>Sinorhizobium</taxon>
    </lineage>
</organism>
<evidence type="ECO:0000313" key="8">
    <source>
        <dbReference type="EMBL" id="CCE96598.1"/>
    </source>
</evidence>
<sequence>MSAKPGTCTGSASRDIPTCAASTCGKASKVSRSARISRSAATRTTSIRSAPKGRRRPSPTLPPTTFQQESARHRKREMTEVTELMRPQGEALDTKEVLLNLGPQHPSTHGVLRLVLELDGEYVARVDPHIGYLHRGTEKLAESFTYTQIFPLTDRLDYVCPPSNNLAFALAVEKLLGIEAPIRAQYIRVMMAELARISGHLLITGALPMDLGAMTALLYAMREREMIMDLLEMITGARMHTSFCRVGGVREDLPEGFLPKIREFCEIFPNRIRDYERLLEGNRVFLSRTQGIGVISPEVGIDLGLSGPNLRASGVNWDIRRDEPYEIYDRLDFNVITRKEGDCYARWQCRVEEMRESVRLIEQCLDQMPEGPFQVDMPTIAFPMDKDRVHCSMEALIQHFDLSAYGFKVPKGEVYSAIEAPKGELGFYIISDGTEKPFRMKVRAPSFVNLQALFGVTNARYLADMIAVLGSLDPVMAEVDK</sequence>
<dbReference type="AlphaFoldDB" id="G9A8L8"/>
<dbReference type="STRING" id="1117943.SFHH103_02103"/>
<keyword evidence="2 5" id="KW-0813">Transport</keyword>
<feature type="compositionally biased region" description="Low complexity" evidence="6">
    <location>
        <begin position="31"/>
        <end position="50"/>
    </location>
</feature>
<feature type="domain" description="NADH-quinone oxidoreductase subunit D" evidence="7">
    <location>
        <begin position="210"/>
        <end position="481"/>
    </location>
</feature>
<keyword evidence="5" id="KW-0520">NAD</keyword>
<keyword evidence="5" id="KW-0997">Cell inner membrane</keyword>
<dbReference type="Pfam" id="PF00346">
    <property type="entry name" value="Complex1_49kDa"/>
    <property type="match status" value="1"/>
</dbReference>
<evidence type="ECO:0000256" key="3">
    <source>
        <dbReference type="ARBA" id="ARBA00022719"/>
    </source>
</evidence>
<protein>
    <recommendedName>
        <fullName evidence="5">NADH-quinone oxidoreductase subunit D</fullName>
        <ecNumber evidence="5">7.1.1.-</ecNumber>
    </recommendedName>
    <alternativeName>
        <fullName evidence="5">NADH dehydrogenase I subunit D</fullName>
    </alternativeName>
    <alternativeName>
        <fullName evidence="5">NDH-1 subunit D</fullName>
    </alternativeName>
</protein>
<dbReference type="EMBL" id="HE616890">
    <property type="protein sequence ID" value="CCE96598.1"/>
    <property type="molecule type" value="Genomic_DNA"/>
</dbReference>
<keyword evidence="5" id="KW-0472">Membrane</keyword>
<keyword evidence="5" id="KW-1278">Translocase</keyword>
<gene>
    <name evidence="8" type="primary">nuod3</name>
    <name evidence="5" type="synonym">nuoD</name>
    <name evidence="8" type="ordered locus">SFHH103_02103</name>
</gene>
<keyword evidence="8" id="KW-0560">Oxidoreductase</keyword>
<dbReference type="HOGENOM" id="CLU_015134_1_2_5"/>
<dbReference type="NCBIfam" id="TIGR01962">
    <property type="entry name" value="NuoD"/>
    <property type="match status" value="1"/>
</dbReference>
<dbReference type="PANTHER" id="PTHR11993">
    <property type="entry name" value="NADH-UBIQUINONE OXIDOREDUCTASE 49 KDA SUBUNIT"/>
    <property type="match status" value="1"/>
</dbReference>
<dbReference type="Proteomes" id="UP000007735">
    <property type="component" value="Chromosome"/>
</dbReference>
<dbReference type="HAMAP" id="MF_01358">
    <property type="entry name" value="NDH1_NuoD"/>
    <property type="match status" value="1"/>
</dbReference>
<dbReference type="GO" id="GO:0051287">
    <property type="term" value="F:NAD binding"/>
    <property type="evidence" value="ECO:0007669"/>
    <property type="project" value="InterPro"/>
</dbReference>
<accession>G9A8L8</accession>
<proteinExistence type="inferred from homology"/>
<dbReference type="NCBIfam" id="NF004739">
    <property type="entry name" value="PRK06075.1"/>
    <property type="match status" value="1"/>
</dbReference>